<dbReference type="InterPro" id="IPR016174">
    <property type="entry name" value="Di-haem_cyt_TM"/>
</dbReference>
<feature type="transmembrane region" description="Helical" evidence="13">
    <location>
        <begin position="23"/>
        <end position="44"/>
    </location>
</feature>
<comment type="cofactor">
    <cofactor evidence="1">
        <name>heme b</name>
        <dbReference type="ChEBI" id="CHEBI:60344"/>
    </cofactor>
</comment>
<comment type="caution">
    <text evidence="15">The sequence shown here is derived from an EMBL/GenBank/DDBJ whole genome shotgun (WGS) entry which is preliminary data.</text>
</comment>
<feature type="transmembrane region" description="Helical" evidence="13">
    <location>
        <begin position="56"/>
        <end position="80"/>
    </location>
</feature>
<protein>
    <submittedName>
        <fullName evidence="15">Cytochrome b561</fullName>
    </submittedName>
</protein>
<comment type="subcellular location">
    <subcellularLocation>
        <location evidence="2">Cell membrane</location>
        <topology evidence="2">Multi-pass membrane protein</topology>
    </subcellularLocation>
</comment>
<evidence type="ECO:0000313" key="16">
    <source>
        <dbReference type="Proteomes" id="UP000555546"/>
    </source>
</evidence>
<evidence type="ECO:0000259" key="14">
    <source>
        <dbReference type="Pfam" id="PF01292"/>
    </source>
</evidence>
<dbReference type="Pfam" id="PF01292">
    <property type="entry name" value="Ni_hydr_CYTB"/>
    <property type="match status" value="1"/>
</dbReference>
<evidence type="ECO:0000256" key="10">
    <source>
        <dbReference type="ARBA" id="ARBA00023004"/>
    </source>
</evidence>
<keyword evidence="3" id="KW-0813">Transport</keyword>
<evidence type="ECO:0000256" key="1">
    <source>
        <dbReference type="ARBA" id="ARBA00001970"/>
    </source>
</evidence>
<dbReference type="GO" id="GO:0046872">
    <property type="term" value="F:metal ion binding"/>
    <property type="evidence" value="ECO:0007669"/>
    <property type="project" value="UniProtKB-KW"/>
</dbReference>
<comment type="similarity">
    <text evidence="12">Belongs to the cytochrome b561 family.</text>
</comment>
<evidence type="ECO:0000256" key="6">
    <source>
        <dbReference type="ARBA" id="ARBA00022692"/>
    </source>
</evidence>
<evidence type="ECO:0000256" key="4">
    <source>
        <dbReference type="ARBA" id="ARBA00022475"/>
    </source>
</evidence>
<dbReference type="EMBL" id="JACIJG010000003">
    <property type="protein sequence ID" value="MBB5701123.1"/>
    <property type="molecule type" value="Genomic_DNA"/>
</dbReference>
<keyword evidence="8" id="KW-0249">Electron transport</keyword>
<keyword evidence="4" id="KW-1003">Cell membrane</keyword>
<dbReference type="GO" id="GO:0022904">
    <property type="term" value="P:respiratory electron transport chain"/>
    <property type="evidence" value="ECO:0007669"/>
    <property type="project" value="InterPro"/>
</dbReference>
<keyword evidence="11 13" id="KW-0472">Membrane</keyword>
<keyword evidence="7" id="KW-0479">Metal-binding</keyword>
<feature type="transmembrane region" description="Helical" evidence="13">
    <location>
        <begin position="92"/>
        <end position="113"/>
    </location>
</feature>
<evidence type="ECO:0000256" key="2">
    <source>
        <dbReference type="ARBA" id="ARBA00004651"/>
    </source>
</evidence>
<accession>A0A7W9AV32</accession>
<keyword evidence="6 13" id="KW-0812">Transmembrane</keyword>
<proteinExistence type="inferred from homology"/>
<keyword evidence="10" id="KW-0408">Iron</keyword>
<keyword evidence="5" id="KW-0349">Heme</keyword>
<dbReference type="GO" id="GO:0020037">
    <property type="term" value="F:heme binding"/>
    <property type="evidence" value="ECO:0007669"/>
    <property type="project" value="TreeGrafter"/>
</dbReference>
<dbReference type="InterPro" id="IPR052168">
    <property type="entry name" value="Cytochrome_b561_oxidase"/>
</dbReference>
<evidence type="ECO:0000256" key="3">
    <source>
        <dbReference type="ARBA" id="ARBA00022448"/>
    </source>
</evidence>
<sequence length="189" mass="20884">MSSNGKNIIWDNRNGYGIVSRSFHWLMVVLFALEFGIAFFHLLGKGSTMDAFLWPMHMQLGLILLLLVMCRALWGALNIVGRPYEVSLAGRLAVLGHLAIYALMFVVPALALLRSYGRGRGFSFLGVELFPQTGIVNDTLTAPGNAFHSLLGWVLLVTVAGHALMALIHHFVMHDDTLRYMTGRKKTGA</sequence>
<dbReference type="GO" id="GO:0005886">
    <property type="term" value="C:plasma membrane"/>
    <property type="evidence" value="ECO:0007669"/>
    <property type="project" value="UniProtKB-SubCell"/>
</dbReference>
<dbReference type="PANTHER" id="PTHR30529:SF1">
    <property type="entry name" value="CYTOCHROME B561 HOMOLOG 2"/>
    <property type="match status" value="1"/>
</dbReference>
<reference evidence="15 16" key="1">
    <citation type="submission" date="2020-08" db="EMBL/GenBank/DDBJ databases">
        <title>Genomic Encyclopedia of Type Strains, Phase IV (KMG-IV): sequencing the most valuable type-strain genomes for metagenomic binning, comparative biology and taxonomic classification.</title>
        <authorList>
            <person name="Goeker M."/>
        </authorList>
    </citation>
    <scope>NUCLEOTIDE SEQUENCE [LARGE SCALE GENOMIC DNA]</scope>
    <source>
        <strain evidence="15 16">DSM 26944</strain>
    </source>
</reference>
<dbReference type="RefSeq" id="WP_328700436.1">
    <property type="nucleotide sequence ID" value="NZ_JACIJG010000003.1"/>
</dbReference>
<name>A0A7W9AV32_9HYPH</name>
<evidence type="ECO:0000256" key="5">
    <source>
        <dbReference type="ARBA" id="ARBA00022617"/>
    </source>
</evidence>
<organism evidence="15 16">
    <name type="scientific">Brucella daejeonensis</name>
    <dbReference type="NCBI Taxonomy" id="659015"/>
    <lineage>
        <taxon>Bacteria</taxon>
        <taxon>Pseudomonadati</taxon>
        <taxon>Pseudomonadota</taxon>
        <taxon>Alphaproteobacteria</taxon>
        <taxon>Hyphomicrobiales</taxon>
        <taxon>Brucellaceae</taxon>
        <taxon>Brucella/Ochrobactrum group</taxon>
        <taxon>Brucella</taxon>
    </lineage>
</organism>
<evidence type="ECO:0000256" key="12">
    <source>
        <dbReference type="ARBA" id="ARBA00037975"/>
    </source>
</evidence>
<keyword evidence="16" id="KW-1185">Reference proteome</keyword>
<evidence type="ECO:0000313" key="15">
    <source>
        <dbReference type="EMBL" id="MBB5701123.1"/>
    </source>
</evidence>
<dbReference type="Proteomes" id="UP000555546">
    <property type="component" value="Unassembled WGS sequence"/>
</dbReference>
<feature type="transmembrane region" description="Helical" evidence="13">
    <location>
        <begin position="150"/>
        <end position="172"/>
    </location>
</feature>
<evidence type="ECO:0000256" key="9">
    <source>
        <dbReference type="ARBA" id="ARBA00022989"/>
    </source>
</evidence>
<keyword evidence="9 13" id="KW-1133">Transmembrane helix</keyword>
<evidence type="ECO:0000256" key="8">
    <source>
        <dbReference type="ARBA" id="ARBA00022982"/>
    </source>
</evidence>
<evidence type="ECO:0000256" key="11">
    <source>
        <dbReference type="ARBA" id="ARBA00023136"/>
    </source>
</evidence>
<evidence type="ECO:0000256" key="7">
    <source>
        <dbReference type="ARBA" id="ARBA00022723"/>
    </source>
</evidence>
<dbReference type="SUPFAM" id="SSF81342">
    <property type="entry name" value="Transmembrane di-heme cytochromes"/>
    <property type="match status" value="1"/>
</dbReference>
<evidence type="ECO:0000256" key="13">
    <source>
        <dbReference type="SAM" id="Phobius"/>
    </source>
</evidence>
<dbReference type="InterPro" id="IPR011577">
    <property type="entry name" value="Cyt_b561_bac/Ni-Hgenase"/>
</dbReference>
<dbReference type="AlphaFoldDB" id="A0A7W9AV32"/>
<feature type="domain" description="Cytochrome b561 bacterial/Ni-hydrogenase" evidence="14">
    <location>
        <begin position="16"/>
        <end position="183"/>
    </location>
</feature>
<gene>
    <name evidence="15" type="ORF">FHS76_000972</name>
</gene>
<dbReference type="GO" id="GO:0009055">
    <property type="term" value="F:electron transfer activity"/>
    <property type="evidence" value="ECO:0007669"/>
    <property type="project" value="InterPro"/>
</dbReference>
<dbReference type="PANTHER" id="PTHR30529">
    <property type="entry name" value="CYTOCHROME B561"/>
    <property type="match status" value="1"/>
</dbReference>